<sequence>MTDLSVRLDNLVKLEKELTRKAAKIIQPGAPMYVVDWFVMGAAQRTLAQSRGFRSMIETRNFPSAAILLRTQIDTAMRINGLRYLDKPEDQLLEVFEGKKIFRDLSSWQKTQKGKSIRMHDTNLREWLQQDQPWIEKIYEQTSDLVHLSFRPLFASIQHLDDEERRVYFAITGEDNAKDEADYYEICDAFFDVSKLTCTRLLAALLAWHATDTVGDGLV</sequence>
<reference evidence="1 2" key="1">
    <citation type="submission" date="2019-06" db="EMBL/GenBank/DDBJ databases">
        <title>Enrichment of Autotrophic Halophilic Microorganisms from Red Sea Brine Pool Using Microbial Electrosynthesis System.</title>
        <authorList>
            <person name="Alqahtani M.F."/>
            <person name="Bajracharya S."/>
            <person name="Katuri K.P."/>
            <person name="Ali M."/>
            <person name="Saikaly P.E."/>
        </authorList>
    </citation>
    <scope>NUCLEOTIDE SEQUENCE [LARGE SCALE GENOMIC DNA]</scope>
    <source>
        <strain evidence="1">MES6</strain>
    </source>
</reference>
<name>A0A7C9HH36_9RHOB</name>
<dbReference type="RefSeq" id="WP_273247529.1">
    <property type="nucleotide sequence ID" value="NZ_VENJ01000001.1"/>
</dbReference>
<comment type="caution">
    <text evidence="1">The sequence shown here is derived from an EMBL/GenBank/DDBJ whole genome shotgun (WGS) entry which is preliminary data.</text>
</comment>
<accession>A0A7C9HH36</accession>
<organism evidence="1 2">
    <name type="scientific">Sediminimonas qiaohouensis</name>
    <dbReference type="NCBI Taxonomy" id="552061"/>
    <lineage>
        <taxon>Bacteria</taxon>
        <taxon>Pseudomonadati</taxon>
        <taxon>Pseudomonadota</taxon>
        <taxon>Alphaproteobacteria</taxon>
        <taxon>Rhodobacterales</taxon>
        <taxon>Roseobacteraceae</taxon>
        <taxon>Sediminimonas</taxon>
    </lineage>
</organism>
<dbReference type="AlphaFoldDB" id="A0A7C9HH36"/>
<dbReference type="EMBL" id="VENJ01000001">
    <property type="protein sequence ID" value="MTJ03092.1"/>
    <property type="molecule type" value="Genomic_DNA"/>
</dbReference>
<dbReference type="Proteomes" id="UP000483078">
    <property type="component" value="Unassembled WGS sequence"/>
</dbReference>
<protein>
    <submittedName>
        <fullName evidence="1">Uncharacterized protein</fullName>
    </submittedName>
</protein>
<evidence type="ECO:0000313" key="1">
    <source>
        <dbReference type="EMBL" id="MTJ03092.1"/>
    </source>
</evidence>
<proteinExistence type="predicted"/>
<evidence type="ECO:0000313" key="2">
    <source>
        <dbReference type="Proteomes" id="UP000483078"/>
    </source>
</evidence>
<gene>
    <name evidence="1" type="ORF">FH759_00175</name>
</gene>